<dbReference type="EMBL" id="LAZR01005559">
    <property type="protein sequence ID" value="KKM98936.1"/>
    <property type="molecule type" value="Genomic_DNA"/>
</dbReference>
<sequence>SKLKNLVGVLKWTLKRPEDDTTFDSLFS</sequence>
<name>A0A0F9MI45_9ZZZZ</name>
<accession>A0A0F9MI45</accession>
<gene>
    <name evidence="1" type="ORF">LCGC14_1152990</name>
</gene>
<comment type="caution">
    <text evidence="1">The sequence shown here is derived from an EMBL/GenBank/DDBJ whole genome shotgun (WGS) entry which is preliminary data.</text>
</comment>
<feature type="non-terminal residue" evidence="1">
    <location>
        <position position="1"/>
    </location>
</feature>
<evidence type="ECO:0000313" key="1">
    <source>
        <dbReference type="EMBL" id="KKM98936.1"/>
    </source>
</evidence>
<organism evidence="1">
    <name type="scientific">marine sediment metagenome</name>
    <dbReference type="NCBI Taxonomy" id="412755"/>
    <lineage>
        <taxon>unclassified sequences</taxon>
        <taxon>metagenomes</taxon>
        <taxon>ecological metagenomes</taxon>
    </lineage>
</organism>
<dbReference type="AlphaFoldDB" id="A0A0F9MI45"/>
<protein>
    <submittedName>
        <fullName evidence="1">Uncharacterized protein</fullName>
    </submittedName>
</protein>
<reference evidence="1" key="1">
    <citation type="journal article" date="2015" name="Nature">
        <title>Complex archaea that bridge the gap between prokaryotes and eukaryotes.</title>
        <authorList>
            <person name="Spang A."/>
            <person name="Saw J.H."/>
            <person name="Jorgensen S.L."/>
            <person name="Zaremba-Niedzwiedzka K."/>
            <person name="Martijn J."/>
            <person name="Lind A.E."/>
            <person name="van Eijk R."/>
            <person name="Schleper C."/>
            <person name="Guy L."/>
            <person name="Ettema T.J."/>
        </authorList>
    </citation>
    <scope>NUCLEOTIDE SEQUENCE</scope>
</reference>
<proteinExistence type="predicted"/>